<dbReference type="InterPro" id="IPR043128">
    <property type="entry name" value="Rev_trsase/Diguanyl_cyclase"/>
</dbReference>
<keyword evidence="2" id="KW-0808">Transferase</keyword>
<keyword evidence="10" id="KW-1185">Reference proteome</keyword>
<dbReference type="Proteomes" id="UP000887159">
    <property type="component" value="Unassembled WGS sequence"/>
</dbReference>
<dbReference type="InterPro" id="IPR041373">
    <property type="entry name" value="RT_RNaseH"/>
</dbReference>
<dbReference type="EMBL" id="BMAU01021007">
    <property type="protein sequence ID" value="GFX86359.1"/>
    <property type="molecule type" value="Genomic_DNA"/>
</dbReference>
<evidence type="ECO:0000256" key="7">
    <source>
        <dbReference type="ARBA" id="ARBA00022918"/>
    </source>
</evidence>
<evidence type="ECO:0000256" key="3">
    <source>
        <dbReference type="ARBA" id="ARBA00022695"/>
    </source>
</evidence>
<organism evidence="9 10">
    <name type="scientific">Trichonephila clavipes</name>
    <name type="common">Golden silk orbweaver</name>
    <name type="synonym">Nephila clavipes</name>
    <dbReference type="NCBI Taxonomy" id="2585209"/>
    <lineage>
        <taxon>Eukaryota</taxon>
        <taxon>Metazoa</taxon>
        <taxon>Ecdysozoa</taxon>
        <taxon>Arthropoda</taxon>
        <taxon>Chelicerata</taxon>
        <taxon>Arachnida</taxon>
        <taxon>Araneae</taxon>
        <taxon>Araneomorphae</taxon>
        <taxon>Entelegynae</taxon>
        <taxon>Araneoidea</taxon>
        <taxon>Nephilidae</taxon>
        <taxon>Trichonephila</taxon>
    </lineage>
</organism>
<dbReference type="GO" id="GO:0003964">
    <property type="term" value="F:RNA-directed DNA polymerase activity"/>
    <property type="evidence" value="ECO:0007669"/>
    <property type="project" value="UniProtKB-KW"/>
</dbReference>
<comment type="caution">
    <text evidence="9">The sequence shown here is derived from an EMBL/GenBank/DDBJ whole genome shotgun (WGS) entry which is preliminary data.</text>
</comment>
<dbReference type="PANTHER" id="PTHR37984:SF5">
    <property type="entry name" value="PROTEIN NYNRIN-LIKE"/>
    <property type="match status" value="1"/>
</dbReference>
<protein>
    <recommendedName>
        <fullName evidence="1">RNA-directed DNA polymerase</fullName>
        <ecNumber evidence="1">2.7.7.49</ecNumber>
    </recommendedName>
</protein>
<dbReference type="PANTHER" id="PTHR37984">
    <property type="entry name" value="PROTEIN CBG26694"/>
    <property type="match status" value="1"/>
</dbReference>
<dbReference type="Gene3D" id="3.30.70.270">
    <property type="match status" value="1"/>
</dbReference>
<evidence type="ECO:0000313" key="10">
    <source>
        <dbReference type="Proteomes" id="UP000887159"/>
    </source>
</evidence>
<dbReference type="FunFam" id="3.30.70.270:FF:000020">
    <property type="entry name" value="Transposon Tf2-6 polyprotein-like Protein"/>
    <property type="match status" value="1"/>
</dbReference>
<dbReference type="InterPro" id="IPR050951">
    <property type="entry name" value="Retrovirus_Pol_polyprotein"/>
</dbReference>
<dbReference type="AlphaFoldDB" id="A0A8X6R5B2"/>
<dbReference type="GO" id="GO:0016787">
    <property type="term" value="F:hydrolase activity"/>
    <property type="evidence" value="ECO:0007669"/>
    <property type="project" value="UniProtKB-KW"/>
</dbReference>
<evidence type="ECO:0000256" key="2">
    <source>
        <dbReference type="ARBA" id="ARBA00022679"/>
    </source>
</evidence>
<accession>A0A8X6R5B2</accession>
<name>A0A8X6R5B2_TRICX</name>
<evidence type="ECO:0000256" key="5">
    <source>
        <dbReference type="ARBA" id="ARBA00022759"/>
    </source>
</evidence>
<evidence type="ECO:0000256" key="4">
    <source>
        <dbReference type="ARBA" id="ARBA00022722"/>
    </source>
</evidence>
<evidence type="ECO:0000259" key="8">
    <source>
        <dbReference type="Pfam" id="PF17917"/>
    </source>
</evidence>
<proteinExistence type="predicted"/>
<keyword evidence="3" id="KW-0548">Nucleotidyltransferase</keyword>
<evidence type="ECO:0000256" key="6">
    <source>
        <dbReference type="ARBA" id="ARBA00022801"/>
    </source>
</evidence>
<dbReference type="SUPFAM" id="SSF56672">
    <property type="entry name" value="DNA/RNA polymerases"/>
    <property type="match status" value="1"/>
</dbReference>
<keyword evidence="7" id="KW-0695">RNA-directed DNA polymerase</keyword>
<reference evidence="9" key="1">
    <citation type="submission" date="2020-08" db="EMBL/GenBank/DDBJ databases">
        <title>Multicomponent nature underlies the extraordinary mechanical properties of spider dragline silk.</title>
        <authorList>
            <person name="Kono N."/>
            <person name="Nakamura H."/>
            <person name="Mori M."/>
            <person name="Yoshida Y."/>
            <person name="Ohtoshi R."/>
            <person name="Malay A.D."/>
            <person name="Moran D.A.P."/>
            <person name="Tomita M."/>
            <person name="Numata K."/>
            <person name="Arakawa K."/>
        </authorList>
    </citation>
    <scope>NUCLEOTIDE SEQUENCE</scope>
</reference>
<feature type="domain" description="Reverse transcriptase RNase H-like" evidence="8">
    <location>
        <begin position="311"/>
        <end position="384"/>
    </location>
</feature>
<dbReference type="CDD" id="cd09274">
    <property type="entry name" value="RNase_HI_RT_Ty3"/>
    <property type="match status" value="1"/>
</dbReference>
<keyword evidence="6" id="KW-0378">Hydrolase</keyword>
<evidence type="ECO:0000256" key="1">
    <source>
        <dbReference type="ARBA" id="ARBA00012493"/>
    </source>
</evidence>
<evidence type="ECO:0000313" key="9">
    <source>
        <dbReference type="EMBL" id="GFX86359.1"/>
    </source>
</evidence>
<keyword evidence="5" id="KW-0255">Endonuclease</keyword>
<dbReference type="GO" id="GO:0004519">
    <property type="term" value="F:endonuclease activity"/>
    <property type="evidence" value="ECO:0007669"/>
    <property type="project" value="UniProtKB-KW"/>
</dbReference>
<gene>
    <name evidence="9" type="primary">pol</name>
    <name evidence="9" type="ORF">TNCV_2562481</name>
</gene>
<keyword evidence="4" id="KW-0540">Nuclease</keyword>
<sequence length="418" mass="48394">MISDRSSRNSSWERALCTLVVIRSFEQHAGNATFARFHHNFEEEHRWRGWGWGARKIVIEYQVPNIESFEKHWSLECEAPAYLSFSSLDCQSKLRDTSTIVLVFLRNTMLICIQSKWTVVLDESRSFFRVHTGYFSNIRSLRLRGLSPEFGLLKENSKKRTKIPTEQEAKPAVATPSLQQWRSPSTFRGVPGEDPLKWLKEYDRVVNFNKGDDMMKVKILGHLVSSNGVHADPDKAKAVRNFPTPKNIHDIRSFLGLRSYLRRFIKGFCHLAEHLQSLLKSGVEFHWGPEEVEAFNSLEKALTSDPVLGTKPLLHKSILMQVAEKNYSTTERECLGIVWATNKFRPYIFGKHFTVVTDHHFLCWFTSLKDPSGRLARWALRLQEHDFDVKYKTGKKHLDADALSRNPVEEETETPDKF</sequence>
<dbReference type="EC" id="2.7.7.49" evidence="1"/>
<dbReference type="InterPro" id="IPR043502">
    <property type="entry name" value="DNA/RNA_pol_sf"/>
</dbReference>
<dbReference type="Pfam" id="PF17917">
    <property type="entry name" value="RT_RNaseH"/>
    <property type="match status" value="1"/>
</dbReference>